<sequence>MRAEAVAAGRVLTCSQGSVSSIRSVRRDYANPRFVEEETENRQTQDKTPAPRSFQLCLLPLPQAQGAIDPIWLPYQRETVVLFCRPELPGSVKRSLMSLSTLEKCV</sequence>
<dbReference type="Proteomes" id="UP001214576">
    <property type="component" value="Unassembled WGS sequence"/>
</dbReference>
<comment type="caution">
    <text evidence="1">The sequence shown here is derived from an EMBL/GenBank/DDBJ whole genome shotgun (WGS) entry which is preliminary data.</text>
</comment>
<gene>
    <name evidence="1" type="ORF">MG293_013777</name>
</gene>
<accession>A0AAD4U2B8</accession>
<keyword evidence="2" id="KW-1185">Reference proteome</keyword>
<dbReference type="EMBL" id="JAKZEL010000016">
    <property type="protein sequence ID" value="KAI4536385.1"/>
    <property type="molecule type" value="Genomic_DNA"/>
</dbReference>
<protein>
    <submittedName>
        <fullName evidence="1">Uncharacterized protein</fullName>
    </submittedName>
</protein>
<evidence type="ECO:0000313" key="2">
    <source>
        <dbReference type="Proteomes" id="UP001214576"/>
    </source>
</evidence>
<evidence type="ECO:0000313" key="1">
    <source>
        <dbReference type="EMBL" id="KAI4536385.1"/>
    </source>
</evidence>
<organism evidence="1 2">
    <name type="scientific">Ovis ammon polii</name>
    <dbReference type="NCBI Taxonomy" id="230172"/>
    <lineage>
        <taxon>Eukaryota</taxon>
        <taxon>Metazoa</taxon>
        <taxon>Chordata</taxon>
        <taxon>Craniata</taxon>
        <taxon>Vertebrata</taxon>
        <taxon>Euteleostomi</taxon>
        <taxon>Mammalia</taxon>
        <taxon>Eutheria</taxon>
        <taxon>Laurasiatheria</taxon>
        <taxon>Artiodactyla</taxon>
        <taxon>Ruminantia</taxon>
        <taxon>Pecora</taxon>
        <taxon>Bovidae</taxon>
        <taxon>Caprinae</taxon>
        <taxon>Ovis</taxon>
    </lineage>
</organism>
<reference evidence="1" key="1">
    <citation type="submission" date="2022-03" db="EMBL/GenBank/DDBJ databases">
        <title>Genomic analyses of argali, domestic sheep and their hybrids provide insights into chromosomal evolution, heterosis and genetic basis of agronomic traits.</title>
        <authorList>
            <person name="Li M."/>
        </authorList>
    </citation>
    <scope>NUCLEOTIDE SEQUENCE</scope>
    <source>
        <strain evidence="1">CAU-MHL-2022a</strain>
        <tissue evidence="1">Skin</tissue>
    </source>
</reference>
<name>A0AAD4U2B8_OVIAM</name>
<dbReference type="AlphaFoldDB" id="A0AAD4U2B8"/>
<proteinExistence type="predicted"/>